<dbReference type="PANTHER" id="PTHR24421">
    <property type="entry name" value="NITRATE/NITRITE SENSOR PROTEIN NARX-RELATED"/>
    <property type="match status" value="1"/>
</dbReference>
<keyword evidence="5" id="KW-0547">Nucleotide-binding</keyword>
<dbReference type="InterPro" id="IPR011712">
    <property type="entry name" value="Sig_transdc_His_kin_sub3_dim/P"/>
</dbReference>
<dbReference type="PANTHER" id="PTHR24421:SF10">
    <property type="entry name" value="NITRATE_NITRITE SENSOR PROTEIN NARQ"/>
    <property type="match status" value="1"/>
</dbReference>
<dbReference type="SUPFAM" id="SSF55874">
    <property type="entry name" value="ATPase domain of HSP90 chaperone/DNA topoisomerase II/histidine kinase"/>
    <property type="match status" value="1"/>
</dbReference>
<evidence type="ECO:0000256" key="7">
    <source>
        <dbReference type="ARBA" id="ARBA00022840"/>
    </source>
</evidence>
<keyword evidence="9" id="KW-1133">Transmembrane helix</keyword>
<feature type="transmembrane region" description="Helical" evidence="9">
    <location>
        <begin position="79"/>
        <end position="103"/>
    </location>
</feature>
<evidence type="ECO:0000256" key="1">
    <source>
        <dbReference type="ARBA" id="ARBA00000085"/>
    </source>
</evidence>
<keyword evidence="4" id="KW-0808">Transferase</keyword>
<dbReference type="Gene3D" id="3.30.565.10">
    <property type="entry name" value="Histidine kinase-like ATPase, C-terminal domain"/>
    <property type="match status" value="1"/>
</dbReference>
<dbReference type="RefSeq" id="WP_358355080.1">
    <property type="nucleotide sequence ID" value="NZ_JBEZFP010000041.1"/>
</dbReference>
<evidence type="ECO:0000313" key="12">
    <source>
        <dbReference type="Proteomes" id="UP001551482"/>
    </source>
</evidence>
<proteinExistence type="predicted"/>
<evidence type="ECO:0000256" key="3">
    <source>
        <dbReference type="ARBA" id="ARBA00022553"/>
    </source>
</evidence>
<dbReference type="Proteomes" id="UP001551482">
    <property type="component" value="Unassembled WGS sequence"/>
</dbReference>
<gene>
    <name evidence="11" type="ORF">AB0C36_17880</name>
</gene>
<dbReference type="Gene3D" id="1.20.5.1930">
    <property type="match status" value="1"/>
</dbReference>
<evidence type="ECO:0000313" key="11">
    <source>
        <dbReference type="EMBL" id="MEU8135379.1"/>
    </source>
</evidence>
<keyword evidence="12" id="KW-1185">Reference proteome</keyword>
<organism evidence="11 12">
    <name type="scientific">Streptodolium elevatio</name>
    <dbReference type="NCBI Taxonomy" id="3157996"/>
    <lineage>
        <taxon>Bacteria</taxon>
        <taxon>Bacillati</taxon>
        <taxon>Actinomycetota</taxon>
        <taxon>Actinomycetes</taxon>
        <taxon>Kitasatosporales</taxon>
        <taxon>Streptomycetaceae</taxon>
        <taxon>Streptodolium</taxon>
    </lineage>
</organism>
<dbReference type="CDD" id="cd16917">
    <property type="entry name" value="HATPase_UhpB-NarQ-NarX-like"/>
    <property type="match status" value="1"/>
</dbReference>
<feature type="transmembrane region" description="Helical" evidence="9">
    <location>
        <begin position="115"/>
        <end position="133"/>
    </location>
</feature>
<dbReference type="InterPro" id="IPR050482">
    <property type="entry name" value="Sensor_HK_TwoCompSys"/>
</dbReference>
<keyword evidence="9" id="KW-0812">Transmembrane</keyword>
<reference evidence="11 12" key="1">
    <citation type="submission" date="2024-06" db="EMBL/GenBank/DDBJ databases">
        <title>The Natural Products Discovery Center: Release of the First 8490 Sequenced Strains for Exploring Actinobacteria Biosynthetic Diversity.</title>
        <authorList>
            <person name="Kalkreuter E."/>
            <person name="Kautsar S.A."/>
            <person name="Yang D."/>
            <person name="Bader C.D."/>
            <person name="Teijaro C.N."/>
            <person name="Fluegel L."/>
            <person name="Davis C.M."/>
            <person name="Simpson J.R."/>
            <person name="Lauterbach L."/>
            <person name="Steele A.D."/>
            <person name="Gui C."/>
            <person name="Meng S."/>
            <person name="Li G."/>
            <person name="Viehrig K."/>
            <person name="Ye F."/>
            <person name="Su P."/>
            <person name="Kiefer A.F."/>
            <person name="Nichols A."/>
            <person name="Cepeda A.J."/>
            <person name="Yan W."/>
            <person name="Fan B."/>
            <person name="Jiang Y."/>
            <person name="Adhikari A."/>
            <person name="Zheng C.-J."/>
            <person name="Schuster L."/>
            <person name="Cowan T.M."/>
            <person name="Smanski M.J."/>
            <person name="Chevrette M.G."/>
            <person name="De Carvalho L.P.S."/>
            <person name="Shen B."/>
        </authorList>
    </citation>
    <scope>NUCLEOTIDE SEQUENCE [LARGE SCALE GENOMIC DNA]</scope>
    <source>
        <strain evidence="11 12">NPDC048946</strain>
    </source>
</reference>
<sequence>MSGAPGSHVARWAHGLRRTRRQWRNDAALGVAAFLLGVLLLLATITDDPQARNHLPLQVTAGTLAALAVTLLRRRHPTVIAVFFAVAGFIVVPIMGSAIASFFSVASYRRARTAVLVVGLHVVLVLVLFRMATISWSEYWQASGTFLFLDAVALTSGMLVRSLGLRARQAENEQRLRVDEARHLERERIAREMHDVLAHRISLLAVHAGALEFRAGASPEEARAAGVIRQCAHDALEDLRDVIRMLRTDEGAAETDDAGEADRPQPTLADLPSLVEQSRRAGAAVEFAFAAVGRAPDAVPPDEATANATANATTYATADGAGGGGGVAVGVDPSAVPASLGRHAYRIVQEGLTNARKHAPGEPVRVRVDTTGTSGLRVEVVNPLPTLPAPGGPIPGAGAGLIGLAERVTLAGGRLEHGPGGGDFRLRAWLPWTP</sequence>
<keyword evidence="9" id="KW-0472">Membrane</keyword>
<evidence type="ECO:0000256" key="5">
    <source>
        <dbReference type="ARBA" id="ARBA00022741"/>
    </source>
</evidence>
<feature type="transmembrane region" description="Helical" evidence="9">
    <location>
        <begin position="139"/>
        <end position="160"/>
    </location>
</feature>
<evidence type="ECO:0000256" key="6">
    <source>
        <dbReference type="ARBA" id="ARBA00022777"/>
    </source>
</evidence>
<feature type="domain" description="Signal transduction histidine kinase subgroup 3 dimerisation and phosphoacceptor" evidence="10">
    <location>
        <begin position="185"/>
        <end position="249"/>
    </location>
</feature>
<dbReference type="GO" id="GO:0016301">
    <property type="term" value="F:kinase activity"/>
    <property type="evidence" value="ECO:0007669"/>
    <property type="project" value="UniProtKB-KW"/>
</dbReference>
<comment type="caution">
    <text evidence="11">The sequence shown here is derived from an EMBL/GenBank/DDBJ whole genome shotgun (WGS) entry which is preliminary data.</text>
</comment>
<keyword evidence="6 11" id="KW-0418">Kinase</keyword>
<dbReference type="EMBL" id="JBEZFP010000041">
    <property type="protein sequence ID" value="MEU8135379.1"/>
    <property type="molecule type" value="Genomic_DNA"/>
</dbReference>
<name>A0ABV3DKG1_9ACTN</name>
<evidence type="ECO:0000256" key="9">
    <source>
        <dbReference type="SAM" id="Phobius"/>
    </source>
</evidence>
<comment type="catalytic activity">
    <reaction evidence="1">
        <text>ATP + protein L-histidine = ADP + protein N-phospho-L-histidine.</text>
        <dbReference type="EC" id="2.7.13.3"/>
    </reaction>
</comment>
<evidence type="ECO:0000256" key="4">
    <source>
        <dbReference type="ARBA" id="ARBA00022679"/>
    </source>
</evidence>
<dbReference type="EC" id="2.7.13.3" evidence="2"/>
<keyword evidence="7" id="KW-0067">ATP-binding</keyword>
<feature type="transmembrane region" description="Helical" evidence="9">
    <location>
        <begin position="27"/>
        <end position="46"/>
    </location>
</feature>
<accession>A0ABV3DKG1</accession>
<evidence type="ECO:0000256" key="8">
    <source>
        <dbReference type="ARBA" id="ARBA00023012"/>
    </source>
</evidence>
<evidence type="ECO:0000259" key="10">
    <source>
        <dbReference type="Pfam" id="PF07730"/>
    </source>
</evidence>
<protein>
    <recommendedName>
        <fullName evidence="2">histidine kinase</fullName>
        <ecNumber evidence="2">2.7.13.3</ecNumber>
    </recommendedName>
</protein>
<dbReference type="InterPro" id="IPR036890">
    <property type="entry name" value="HATPase_C_sf"/>
</dbReference>
<keyword evidence="3" id="KW-0597">Phosphoprotein</keyword>
<keyword evidence="8" id="KW-0902">Two-component regulatory system</keyword>
<dbReference type="Pfam" id="PF07730">
    <property type="entry name" value="HisKA_3"/>
    <property type="match status" value="1"/>
</dbReference>
<evidence type="ECO:0000256" key="2">
    <source>
        <dbReference type="ARBA" id="ARBA00012438"/>
    </source>
</evidence>